<evidence type="ECO:0000313" key="2">
    <source>
        <dbReference type="EMBL" id="KAK3363836.1"/>
    </source>
</evidence>
<keyword evidence="3" id="KW-1185">Reference proteome</keyword>
<reference evidence="2" key="2">
    <citation type="submission" date="2023-06" db="EMBL/GenBank/DDBJ databases">
        <authorList>
            <consortium name="Lawrence Berkeley National Laboratory"/>
            <person name="Haridas S."/>
            <person name="Hensen N."/>
            <person name="Bonometti L."/>
            <person name="Westerberg I."/>
            <person name="Brannstrom I.O."/>
            <person name="Guillou S."/>
            <person name="Cros-Aarteil S."/>
            <person name="Calhoun S."/>
            <person name="Kuo A."/>
            <person name="Mondo S."/>
            <person name="Pangilinan J."/>
            <person name="Riley R."/>
            <person name="Labutti K."/>
            <person name="Andreopoulos B."/>
            <person name="Lipzen A."/>
            <person name="Chen C."/>
            <person name="Yanf M."/>
            <person name="Daum C."/>
            <person name="Ng V."/>
            <person name="Clum A."/>
            <person name="Steindorff A."/>
            <person name="Ohm R."/>
            <person name="Martin F."/>
            <person name="Silar P."/>
            <person name="Natvig D."/>
            <person name="Lalanne C."/>
            <person name="Gautier V."/>
            <person name="Ament-Velasquez S.L."/>
            <person name="Kruys A."/>
            <person name="Hutchinson M.I."/>
            <person name="Powell A.J."/>
            <person name="Barry K."/>
            <person name="Miller A.N."/>
            <person name="Grigoriev I.V."/>
            <person name="Debuchy R."/>
            <person name="Gladieux P."/>
            <person name="Thoren M.H."/>
            <person name="Johannesson H."/>
        </authorList>
    </citation>
    <scope>NUCLEOTIDE SEQUENCE</scope>
    <source>
        <strain evidence="2">CBS 955.72</strain>
    </source>
</reference>
<dbReference type="EMBL" id="JAUIQD010000001">
    <property type="protein sequence ID" value="KAK3363836.1"/>
    <property type="molecule type" value="Genomic_DNA"/>
</dbReference>
<name>A0AAJ0HVT4_9PEZI</name>
<evidence type="ECO:0000256" key="1">
    <source>
        <dbReference type="SAM" id="MobiDB-lite"/>
    </source>
</evidence>
<dbReference type="Proteomes" id="UP001275084">
    <property type="component" value="Unassembled WGS sequence"/>
</dbReference>
<comment type="caution">
    <text evidence="2">The sequence shown here is derived from an EMBL/GenBank/DDBJ whole genome shotgun (WGS) entry which is preliminary data.</text>
</comment>
<proteinExistence type="predicted"/>
<accession>A0AAJ0HVT4</accession>
<reference evidence="2" key="1">
    <citation type="journal article" date="2023" name="Mol. Phylogenet. Evol.">
        <title>Genome-scale phylogeny and comparative genomics of the fungal order Sordariales.</title>
        <authorList>
            <person name="Hensen N."/>
            <person name="Bonometti L."/>
            <person name="Westerberg I."/>
            <person name="Brannstrom I.O."/>
            <person name="Guillou S."/>
            <person name="Cros-Aarteil S."/>
            <person name="Calhoun S."/>
            <person name="Haridas S."/>
            <person name="Kuo A."/>
            <person name="Mondo S."/>
            <person name="Pangilinan J."/>
            <person name="Riley R."/>
            <person name="LaButti K."/>
            <person name="Andreopoulos B."/>
            <person name="Lipzen A."/>
            <person name="Chen C."/>
            <person name="Yan M."/>
            <person name="Daum C."/>
            <person name="Ng V."/>
            <person name="Clum A."/>
            <person name="Steindorff A."/>
            <person name="Ohm R.A."/>
            <person name="Martin F."/>
            <person name="Silar P."/>
            <person name="Natvig D.O."/>
            <person name="Lalanne C."/>
            <person name="Gautier V."/>
            <person name="Ament-Velasquez S.L."/>
            <person name="Kruys A."/>
            <person name="Hutchinson M.I."/>
            <person name="Powell A.J."/>
            <person name="Barry K."/>
            <person name="Miller A.N."/>
            <person name="Grigoriev I.V."/>
            <person name="Debuchy R."/>
            <person name="Gladieux P."/>
            <person name="Hiltunen Thoren M."/>
            <person name="Johannesson H."/>
        </authorList>
    </citation>
    <scope>NUCLEOTIDE SEQUENCE</scope>
    <source>
        <strain evidence="2">CBS 955.72</strain>
    </source>
</reference>
<protein>
    <submittedName>
        <fullName evidence="2">Uncharacterized protein</fullName>
    </submittedName>
</protein>
<dbReference type="AlphaFoldDB" id="A0AAJ0HVT4"/>
<organism evidence="2 3">
    <name type="scientific">Lasiosphaeria hispida</name>
    <dbReference type="NCBI Taxonomy" id="260671"/>
    <lineage>
        <taxon>Eukaryota</taxon>
        <taxon>Fungi</taxon>
        <taxon>Dikarya</taxon>
        <taxon>Ascomycota</taxon>
        <taxon>Pezizomycotina</taxon>
        <taxon>Sordariomycetes</taxon>
        <taxon>Sordariomycetidae</taxon>
        <taxon>Sordariales</taxon>
        <taxon>Lasiosphaeriaceae</taxon>
        <taxon>Lasiosphaeria</taxon>
    </lineage>
</organism>
<gene>
    <name evidence="2" type="ORF">B0T25DRAFT_597315</name>
</gene>
<evidence type="ECO:0000313" key="3">
    <source>
        <dbReference type="Proteomes" id="UP001275084"/>
    </source>
</evidence>
<sequence>MMVISPLSKAFFLVISRGGHSAAATTEVRWVATKAVLLGGSGPRKISIFGRENAGRSLQLWRSVRLQSRLEQWQSRFIRDAGPNGPEIIIAEKSADQAPERSGVVSQDLNRLLQATGQVEGVPLGQILLQRAQLHHAVLRQNTIDHHVVQKSSLLGSRRTKRQMTASRALMAQKSSFPGSRRTKRQKDEPDDSITVLDGGGIFG</sequence>
<feature type="region of interest" description="Disordered" evidence="1">
    <location>
        <begin position="173"/>
        <end position="194"/>
    </location>
</feature>